<gene>
    <name evidence="9" type="primary">jg7876</name>
    <name evidence="9" type="ORF">PAEG_LOCUS23906</name>
</gene>
<reference evidence="9" key="1">
    <citation type="submission" date="2022-03" db="EMBL/GenBank/DDBJ databases">
        <authorList>
            <person name="Lindestad O."/>
        </authorList>
    </citation>
    <scope>NUCLEOTIDE SEQUENCE</scope>
</reference>
<feature type="transmembrane region" description="Helical" evidence="7">
    <location>
        <begin position="444"/>
        <end position="461"/>
    </location>
</feature>
<dbReference type="Pfam" id="PF00083">
    <property type="entry name" value="Sugar_tr"/>
    <property type="match status" value="1"/>
</dbReference>
<feature type="transmembrane region" description="Helical" evidence="7">
    <location>
        <begin position="416"/>
        <end position="437"/>
    </location>
</feature>
<evidence type="ECO:0000256" key="2">
    <source>
        <dbReference type="ARBA" id="ARBA00008335"/>
    </source>
</evidence>
<protein>
    <submittedName>
        <fullName evidence="9">Jg7876 protein</fullName>
    </submittedName>
</protein>
<sequence length="564" mass="62692">MRLHISIISYQGDGIETRSRSSNCSTVLHYKNRREMAKDLSEKAQQSKGDGDAMKILEDALTLCKFGKFHFLLLAASLCSIFAAMLVTTTSSYILPVAECDLKMTIMYKGLLNAIPFLGQIGASLLTGFLVDTFGRKIFLIGGNVGIFIGTLLEGSSQTYWMMLFIKLIEGISLSLSFSAISSMLSEFTPISIRDRVLLTYSGFTSTSLIVAALLAWASLPLPIHIVVWEGYFELHAWNVYLYICSIWSFLAMILYYCLPESPKFLLSHAREKEALEVLKTIYSMNTGNDRDSFPILSFNTSGTLKPTDVISLKKQLVNALVEVKELFRRPLIYRLLLFSFITFAGLIVFTSLRLWYPQISTIIENYSKNHGETAQFCVMITDYMDGLKETPSDVILTNITEPSVCVPKLSGTQTYMNGIILGFVSLMFVAISAFLVEYLGQKILMFIILILSALCSASLYWTNQSIQIAILMSATCGLLQTALSLQQNMFIRVFPTTLRALAVSIIIMVGRIGSLSGNIIFPILLRLGCMAPFITTSCIALGLACLVYFLPNVNKENKDTGDK</sequence>
<proteinExistence type="inferred from homology"/>
<feature type="transmembrane region" description="Helical" evidence="7">
    <location>
        <begin position="498"/>
        <end position="525"/>
    </location>
</feature>
<dbReference type="InterPro" id="IPR011701">
    <property type="entry name" value="MFS"/>
</dbReference>
<dbReference type="GO" id="GO:0016020">
    <property type="term" value="C:membrane"/>
    <property type="evidence" value="ECO:0007669"/>
    <property type="project" value="UniProtKB-SubCell"/>
</dbReference>
<dbReference type="InterPro" id="IPR036259">
    <property type="entry name" value="MFS_trans_sf"/>
</dbReference>
<dbReference type="InterPro" id="IPR020846">
    <property type="entry name" value="MFS_dom"/>
</dbReference>
<accession>A0A8S4SFN7</accession>
<comment type="similarity">
    <text evidence="2">Belongs to the major facilitator superfamily.</text>
</comment>
<evidence type="ECO:0000256" key="4">
    <source>
        <dbReference type="ARBA" id="ARBA00022692"/>
    </source>
</evidence>
<feature type="transmembrane region" description="Helical" evidence="7">
    <location>
        <begin position="531"/>
        <end position="551"/>
    </location>
</feature>
<dbReference type="InterPro" id="IPR005828">
    <property type="entry name" value="MFS_sugar_transport-like"/>
</dbReference>
<keyword evidence="6 7" id="KW-0472">Membrane</keyword>
<dbReference type="PANTHER" id="PTHR23511">
    <property type="entry name" value="SYNAPTIC VESICLE GLYCOPROTEIN 2"/>
    <property type="match status" value="1"/>
</dbReference>
<evidence type="ECO:0000256" key="3">
    <source>
        <dbReference type="ARBA" id="ARBA00022448"/>
    </source>
</evidence>
<comment type="caution">
    <text evidence="9">The sequence shown here is derived from an EMBL/GenBank/DDBJ whole genome shotgun (WGS) entry which is preliminary data.</text>
</comment>
<dbReference type="SUPFAM" id="SSF103473">
    <property type="entry name" value="MFS general substrate transporter"/>
    <property type="match status" value="1"/>
</dbReference>
<evidence type="ECO:0000313" key="9">
    <source>
        <dbReference type="EMBL" id="CAH2261350.1"/>
    </source>
</evidence>
<comment type="subcellular location">
    <subcellularLocation>
        <location evidence="1">Membrane</location>
        <topology evidence="1">Multi-pass membrane protein</topology>
    </subcellularLocation>
</comment>
<dbReference type="AlphaFoldDB" id="A0A8S4SFN7"/>
<feature type="domain" description="Major facilitator superfamily (MFS) profile" evidence="8">
    <location>
        <begin position="72"/>
        <end position="555"/>
    </location>
</feature>
<feature type="transmembrane region" description="Helical" evidence="7">
    <location>
        <begin position="336"/>
        <end position="357"/>
    </location>
</feature>
<feature type="transmembrane region" description="Helical" evidence="7">
    <location>
        <begin position="114"/>
        <end position="131"/>
    </location>
</feature>
<dbReference type="PROSITE" id="PS50850">
    <property type="entry name" value="MFS"/>
    <property type="match status" value="1"/>
</dbReference>
<feature type="transmembrane region" description="Helical" evidence="7">
    <location>
        <begin position="138"/>
        <end position="155"/>
    </location>
</feature>
<dbReference type="Proteomes" id="UP000838756">
    <property type="component" value="Unassembled WGS sequence"/>
</dbReference>
<dbReference type="OrthoDB" id="6133115at2759"/>
<feature type="transmembrane region" description="Helical" evidence="7">
    <location>
        <begin position="467"/>
        <end position="486"/>
    </location>
</feature>
<evidence type="ECO:0000256" key="6">
    <source>
        <dbReference type="ARBA" id="ARBA00023136"/>
    </source>
</evidence>
<dbReference type="PANTHER" id="PTHR23511:SF36">
    <property type="entry name" value="EG:BACR7A4.13 PROTEIN-RELATED"/>
    <property type="match status" value="1"/>
</dbReference>
<dbReference type="EMBL" id="CAKXAJ010026189">
    <property type="protein sequence ID" value="CAH2261350.1"/>
    <property type="molecule type" value="Genomic_DNA"/>
</dbReference>
<feature type="transmembrane region" description="Helical" evidence="7">
    <location>
        <begin position="161"/>
        <end position="185"/>
    </location>
</feature>
<feature type="transmembrane region" description="Helical" evidence="7">
    <location>
        <begin position="197"/>
        <end position="220"/>
    </location>
</feature>
<dbReference type="Pfam" id="PF07690">
    <property type="entry name" value="MFS_1"/>
    <property type="match status" value="1"/>
</dbReference>
<name>A0A8S4SFN7_9NEOP</name>
<keyword evidence="5 7" id="KW-1133">Transmembrane helix</keyword>
<evidence type="ECO:0000259" key="8">
    <source>
        <dbReference type="PROSITE" id="PS50850"/>
    </source>
</evidence>
<evidence type="ECO:0000256" key="5">
    <source>
        <dbReference type="ARBA" id="ARBA00022989"/>
    </source>
</evidence>
<evidence type="ECO:0000256" key="7">
    <source>
        <dbReference type="SAM" id="Phobius"/>
    </source>
</evidence>
<evidence type="ECO:0000313" key="10">
    <source>
        <dbReference type="Proteomes" id="UP000838756"/>
    </source>
</evidence>
<dbReference type="GO" id="GO:0022857">
    <property type="term" value="F:transmembrane transporter activity"/>
    <property type="evidence" value="ECO:0007669"/>
    <property type="project" value="InterPro"/>
</dbReference>
<keyword evidence="4 7" id="KW-0812">Transmembrane</keyword>
<keyword evidence="3" id="KW-0813">Transport</keyword>
<organism evidence="9 10">
    <name type="scientific">Pararge aegeria aegeria</name>
    <dbReference type="NCBI Taxonomy" id="348720"/>
    <lineage>
        <taxon>Eukaryota</taxon>
        <taxon>Metazoa</taxon>
        <taxon>Ecdysozoa</taxon>
        <taxon>Arthropoda</taxon>
        <taxon>Hexapoda</taxon>
        <taxon>Insecta</taxon>
        <taxon>Pterygota</taxon>
        <taxon>Neoptera</taxon>
        <taxon>Endopterygota</taxon>
        <taxon>Lepidoptera</taxon>
        <taxon>Glossata</taxon>
        <taxon>Ditrysia</taxon>
        <taxon>Papilionoidea</taxon>
        <taxon>Nymphalidae</taxon>
        <taxon>Satyrinae</taxon>
        <taxon>Satyrini</taxon>
        <taxon>Parargina</taxon>
        <taxon>Pararge</taxon>
    </lineage>
</organism>
<dbReference type="Gene3D" id="1.20.1250.20">
    <property type="entry name" value="MFS general substrate transporter like domains"/>
    <property type="match status" value="1"/>
</dbReference>
<feature type="transmembrane region" description="Helical" evidence="7">
    <location>
        <begin position="71"/>
        <end position="94"/>
    </location>
</feature>
<keyword evidence="10" id="KW-1185">Reference proteome</keyword>
<evidence type="ECO:0000256" key="1">
    <source>
        <dbReference type="ARBA" id="ARBA00004141"/>
    </source>
</evidence>
<feature type="transmembrane region" description="Helical" evidence="7">
    <location>
        <begin position="240"/>
        <end position="259"/>
    </location>
</feature>